<accession>A0A3M7PDW9</accession>
<organism evidence="1 2">
    <name type="scientific">Brachionus plicatilis</name>
    <name type="common">Marine rotifer</name>
    <name type="synonym">Brachionus muelleri</name>
    <dbReference type="NCBI Taxonomy" id="10195"/>
    <lineage>
        <taxon>Eukaryota</taxon>
        <taxon>Metazoa</taxon>
        <taxon>Spiralia</taxon>
        <taxon>Gnathifera</taxon>
        <taxon>Rotifera</taxon>
        <taxon>Eurotatoria</taxon>
        <taxon>Monogononta</taxon>
        <taxon>Pseudotrocha</taxon>
        <taxon>Ploima</taxon>
        <taxon>Brachionidae</taxon>
        <taxon>Brachionus</taxon>
    </lineage>
</organism>
<reference evidence="1 2" key="1">
    <citation type="journal article" date="2018" name="Sci. Rep.">
        <title>Genomic signatures of local adaptation to the degree of environmental predictability in rotifers.</title>
        <authorList>
            <person name="Franch-Gras L."/>
            <person name="Hahn C."/>
            <person name="Garcia-Roger E.M."/>
            <person name="Carmona M.J."/>
            <person name="Serra M."/>
            <person name="Gomez A."/>
        </authorList>
    </citation>
    <scope>NUCLEOTIDE SEQUENCE [LARGE SCALE GENOMIC DNA]</scope>
    <source>
        <strain evidence="1">HYR1</strain>
    </source>
</reference>
<sequence>MCIQNHLFPFHLNENIEDENQEINKLLCDQEINVEVFNLVTFHLNENIEDENQEKKYDTISYN</sequence>
<keyword evidence="2" id="KW-1185">Reference proteome</keyword>
<dbReference type="AlphaFoldDB" id="A0A3M7PDW9"/>
<dbReference type="EMBL" id="REGN01011569">
    <property type="protein sequence ID" value="RMZ97179.1"/>
    <property type="molecule type" value="Genomic_DNA"/>
</dbReference>
<gene>
    <name evidence="1" type="ORF">BpHYR1_006351</name>
</gene>
<name>A0A3M7PDW9_BRAPC</name>
<evidence type="ECO:0000313" key="1">
    <source>
        <dbReference type="EMBL" id="RMZ97179.1"/>
    </source>
</evidence>
<dbReference type="Proteomes" id="UP000276133">
    <property type="component" value="Unassembled WGS sequence"/>
</dbReference>
<comment type="caution">
    <text evidence="1">The sequence shown here is derived from an EMBL/GenBank/DDBJ whole genome shotgun (WGS) entry which is preliminary data.</text>
</comment>
<evidence type="ECO:0000313" key="2">
    <source>
        <dbReference type="Proteomes" id="UP000276133"/>
    </source>
</evidence>
<protein>
    <submittedName>
        <fullName evidence="1">Uncharacterized protein</fullName>
    </submittedName>
</protein>
<proteinExistence type="predicted"/>